<dbReference type="AlphaFoldDB" id="A9FX55"/>
<protein>
    <submittedName>
        <fullName evidence="2">Uncharacterized protein</fullName>
    </submittedName>
</protein>
<organism evidence="2 3">
    <name type="scientific">Sorangium cellulosum (strain So ce56)</name>
    <name type="common">Polyangium cellulosum (strain So ce56)</name>
    <dbReference type="NCBI Taxonomy" id="448385"/>
    <lineage>
        <taxon>Bacteria</taxon>
        <taxon>Pseudomonadati</taxon>
        <taxon>Myxococcota</taxon>
        <taxon>Polyangia</taxon>
        <taxon>Polyangiales</taxon>
        <taxon>Polyangiaceae</taxon>
        <taxon>Sorangium</taxon>
    </lineage>
</organism>
<feature type="region of interest" description="Disordered" evidence="1">
    <location>
        <begin position="322"/>
        <end position="362"/>
    </location>
</feature>
<feature type="compositionally biased region" description="Basic and acidic residues" evidence="1">
    <location>
        <begin position="339"/>
        <end position="356"/>
    </location>
</feature>
<sequence>MGRERRAPSGSAGGLDELEGHAVALADRGVVRAVLVAEPEVRRQGPDPFRVVFRVLRIRVDLGLAAELEARRLDLLDHPRFREVSLLRALIGVGVGLRPVRHDTEDAARLERLERLGDVGVELAVPVPAVRLANGDDEVGLALDPELRAVAIDHDDIDLAEQLGRLLDHALHALAIERVARVRGAVRIERRDDELALLREHRREQLGVPALAGPELDDRARLLEAEELQVLDRVPGGVAVGVARGAVLPLERRPQRGARARVVGRDERLDLGLERVVEPRRLLVGLGLHGLHVLGELGELRLLLLGFRVRLGRRRRLGLRGRRGGRRRLRGGRRRGRRGALDGRRAPRAGGERASEDEQQGP</sequence>
<dbReference type="Proteomes" id="UP000002139">
    <property type="component" value="Chromosome"/>
</dbReference>
<gene>
    <name evidence="2" type="ordered locus">sce5319</name>
</gene>
<reference evidence="2 3" key="1">
    <citation type="journal article" date="2007" name="Nat. Biotechnol.">
        <title>Complete genome sequence of the myxobacterium Sorangium cellulosum.</title>
        <authorList>
            <person name="Schneiker S."/>
            <person name="Perlova O."/>
            <person name="Kaiser O."/>
            <person name="Gerth K."/>
            <person name="Alici A."/>
            <person name="Altmeyer M.O."/>
            <person name="Bartels D."/>
            <person name="Bekel T."/>
            <person name="Beyer S."/>
            <person name="Bode E."/>
            <person name="Bode H.B."/>
            <person name="Bolten C.J."/>
            <person name="Choudhuri J.V."/>
            <person name="Doss S."/>
            <person name="Elnakady Y.A."/>
            <person name="Frank B."/>
            <person name="Gaigalat L."/>
            <person name="Goesmann A."/>
            <person name="Groeger C."/>
            <person name="Gross F."/>
            <person name="Jelsbak L."/>
            <person name="Jelsbak L."/>
            <person name="Kalinowski J."/>
            <person name="Kegler C."/>
            <person name="Knauber T."/>
            <person name="Konietzny S."/>
            <person name="Kopp M."/>
            <person name="Krause L."/>
            <person name="Krug D."/>
            <person name="Linke B."/>
            <person name="Mahmud T."/>
            <person name="Martinez-Arias R."/>
            <person name="McHardy A.C."/>
            <person name="Merai M."/>
            <person name="Meyer F."/>
            <person name="Mormann S."/>
            <person name="Munoz-Dorado J."/>
            <person name="Perez J."/>
            <person name="Pradella S."/>
            <person name="Rachid S."/>
            <person name="Raddatz G."/>
            <person name="Rosenau F."/>
            <person name="Rueckert C."/>
            <person name="Sasse F."/>
            <person name="Scharfe M."/>
            <person name="Schuster S.C."/>
            <person name="Suen G."/>
            <person name="Treuner-Lange A."/>
            <person name="Velicer G.J."/>
            <person name="Vorholter F.-J."/>
            <person name="Weissman K.J."/>
            <person name="Welch R.D."/>
            <person name="Wenzel S.C."/>
            <person name="Whitworth D.E."/>
            <person name="Wilhelm S."/>
            <person name="Wittmann C."/>
            <person name="Bloecker H."/>
            <person name="Puehler A."/>
            <person name="Mueller R."/>
        </authorList>
    </citation>
    <scope>NUCLEOTIDE SEQUENCE [LARGE SCALE GENOMIC DNA]</scope>
    <source>
        <strain evidence="3">So ce56</strain>
    </source>
</reference>
<accession>A9FX55</accession>
<proteinExistence type="predicted"/>
<evidence type="ECO:0000313" key="2">
    <source>
        <dbReference type="EMBL" id="CAN95482.1"/>
    </source>
</evidence>
<dbReference type="EMBL" id="AM746676">
    <property type="protein sequence ID" value="CAN95482.1"/>
    <property type="molecule type" value="Genomic_DNA"/>
</dbReference>
<keyword evidence="3" id="KW-1185">Reference proteome</keyword>
<evidence type="ECO:0000256" key="1">
    <source>
        <dbReference type="SAM" id="MobiDB-lite"/>
    </source>
</evidence>
<dbReference type="STRING" id="448385.sce5319"/>
<feature type="compositionally biased region" description="Basic residues" evidence="1">
    <location>
        <begin position="322"/>
        <end position="338"/>
    </location>
</feature>
<dbReference type="KEGG" id="scl:sce5319"/>
<dbReference type="eggNOG" id="ENOG502ZM4F">
    <property type="taxonomic scope" value="Bacteria"/>
</dbReference>
<evidence type="ECO:0000313" key="3">
    <source>
        <dbReference type="Proteomes" id="UP000002139"/>
    </source>
</evidence>
<name>A9FX55_SORC5</name>
<dbReference type="HOGENOM" id="CLU_764838_0_0_7"/>